<sequence>MADSDRVRLHLDKSLYGKNQDPFLQDEDSIPIAELLPQILRERQSFLNITEDSLQAEIEQKNKGIDTFEDNETQPVEETDEDTESAFQKFQKQKMELLGHINSAMNETSLSLDFVSLLMSGQKPNVSKATMSPYLTKHVPLGSLGSDRLSQNSEPEHNKGDGDAQKVASVGLGWKYQSLNHISELFKGAGSQLRSQVEVERHYWNSINTVLNHGEVLFSLRDPLTNSRAIGVKYGYGDSGSNYFDKGLAVLRKDDETGEITFSPITTGSHRLSHKATKFTRVKILSKIDNDFMLTGQSLFEKKCMEDKSEHKVINDIERARYFLFEEDLFYHLIREAKNLISYNVSIISNKIIIEIYDQIIEIESVIYDENNEEELSNTYQNINKESSKNNDKAQAILTFLKLMLCCYYNFNLELKQKIPTSFTKWKQNNTHPLMLRPLIGNIRHEHNVHSMKRIIHRICKSLDSSLFSHEVKEEKFLNLKADKITNPFKKAITKPISTFTLILQKLATKEHLNVEVEVTTSDIFVNLILILTVTKYKTNEDLQQNQDGSNVLQLKFSDFTEIEESMNWTILNFLQSQ</sequence>
<dbReference type="Pfam" id="PF10156">
    <property type="entry name" value="Med17"/>
    <property type="match status" value="1"/>
</dbReference>
<feature type="region of interest" description="Disordered" evidence="9">
    <location>
        <begin position="142"/>
        <end position="164"/>
    </location>
</feature>
<gene>
    <name evidence="8" type="primary">MED17</name>
    <name evidence="10" type="ORF">A9F13_20g00374</name>
</gene>
<evidence type="ECO:0000313" key="11">
    <source>
        <dbReference type="Proteomes" id="UP000195602"/>
    </source>
</evidence>
<evidence type="ECO:0000256" key="2">
    <source>
        <dbReference type="ARBA" id="ARBA00005635"/>
    </source>
</evidence>
<proteinExistence type="inferred from homology"/>
<dbReference type="GO" id="GO:0016592">
    <property type="term" value="C:mediator complex"/>
    <property type="evidence" value="ECO:0007669"/>
    <property type="project" value="InterPro"/>
</dbReference>
<evidence type="ECO:0000256" key="4">
    <source>
        <dbReference type="ARBA" id="ARBA00023015"/>
    </source>
</evidence>
<evidence type="ECO:0000256" key="3">
    <source>
        <dbReference type="ARBA" id="ARBA00019610"/>
    </source>
</evidence>
<comment type="subcellular location">
    <subcellularLocation>
        <location evidence="1 8">Nucleus</location>
    </subcellularLocation>
</comment>
<evidence type="ECO:0000256" key="8">
    <source>
        <dbReference type="RuleBase" id="RU364140"/>
    </source>
</evidence>
<dbReference type="PANTHER" id="PTHR13114:SF7">
    <property type="entry name" value="MEDIATOR OF RNA POLYMERASE II TRANSCRIPTION SUBUNIT 17"/>
    <property type="match status" value="1"/>
</dbReference>
<comment type="function">
    <text evidence="8">Component of the Mediator complex, a coactivator involved in the regulated transcription of nearly all RNA polymerase II-dependent genes. Mediator functions as a bridge to convey information from gene-specific regulatory proteins to the basal RNA polymerase II transcription machinery. Mediator is recruited to promoters by direct interactions with regulatory proteins and serves as a scaffold for the assembly of a functional preinitiation complex with RNA polymerase II and the general transcription factors.</text>
</comment>
<dbReference type="EMBL" id="LYUB02000020">
    <property type="protein sequence ID" value="OVF06543.1"/>
    <property type="molecule type" value="Genomic_DNA"/>
</dbReference>
<evidence type="ECO:0000256" key="7">
    <source>
        <dbReference type="ARBA" id="ARBA00032014"/>
    </source>
</evidence>
<evidence type="ECO:0000313" key="10">
    <source>
        <dbReference type="EMBL" id="OVF06543.1"/>
    </source>
</evidence>
<evidence type="ECO:0000256" key="1">
    <source>
        <dbReference type="ARBA" id="ARBA00004123"/>
    </source>
</evidence>
<evidence type="ECO:0000256" key="6">
    <source>
        <dbReference type="ARBA" id="ARBA00023242"/>
    </source>
</evidence>
<comment type="subunit">
    <text evidence="8">Component of the Mediator complex.</text>
</comment>
<keyword evidence="8" id="KW-0010">Activator</keyword>
<name>A0AA91SZZ2_CLALS</name>
<dbReference type="Gene3D" id="6.10.250.2620">
    <property type="match status" value="1"/>
</dbReference>
<dbReference type="InterPro" id="IPR019313">
    <property type="entry name" value="Mediator_Med17"/>
</dbReference>
<dbReference type="OMA" id="AAETKYW"/>
<comment type="caution">
    <text evidence="10">The sequence shown here is derived from an EMBL/GenBank/DDBJ whole genome shotgun (WGS) entry which is preliminary data.</text>
</comment>
<feature type="compositionally biased region" description="Basic and acidic residues" evidence="9">
    <location>
        <begin position="154"/>
        <end position="164"/>
    </location>
</feature>
<organism evidence="10 11">
    <name type="scientific">Clavispora lusitaniae</name>
    <name type="common">Candida lusitaniae</name>
    <dbReference type="NCBI Taxonomy" id="36911"/>
    <lineage>
        <taxon>Eukaryota</taxon>
        <taxon>Fungi</taxon>
        <taxon>Dikarya</taxon>
        <taxon>Ascomycota</taxon>
        <taxon>Saccharomycotina</taxon>
        <taxon>Pichiomycetes</taxon>
        <taxon>Metschnikowiaceae</taxon>
        <taxon>Clavispora</taxon>
    </lineage>
</organism>
<dbReference type="AlphaFoldDB" id="A0AA91SZZ2"/>
<dbReference type="KEGG" id="clus:A9F13_20g00374"/>
<dbReference type="PANTHER" id="PTHR13114">
    <property type="entry name" value="MEDIATOR OF RNA POLYMERASE II TRANSCRIPTION SUBUNIT 17"/>
    <property type="match status" value="1"/>
</dbReference>
<dbReference type="Proteomes" id="UP000195602">
    <property type="component" value="Unassembled WGS sequence"/>
</dbReference>
<keyword evidence="5 8" id="KW-0804">Transcription</keyword>
<evidence type="ECO:0000256" key="5">
    <source>
        <dbReference type="ARBA" id="ARBA00023163"/>
    </source>
</evidence>
<evidence type="ECO:0000256" key="9">
    <source>
        <dbReference type="SAM" id="MobiDB-lite"/>
    </source>
</evidence>
<protein>
    <recommendedName>
        <fullName evidence="3 8">Mediator of RNA polymerase II transcription subunit 17</fullName>
    </recommendedName>
    <alternativeName>
        <fullName evidence="7 8">Mediator complex subunit 17</fullName>
    </alternativeName>
</protein>
<dbReference type="GO" id="GO:0003712">
    <property type="term" value="F:transcription coregulator activity"/>
    <property type="evidence" value="ECO:0007669"/>
    <property type="project" value="InterPro"/>
</dbReference>
<reference evidence="10 11" key="1">
    <citation type="submission" date="2017-04" db="EMBL/GenBank/DDBJ databases">
        <title>Draft genome of the yeast Clavispora lusitaniae type strain CBS 6936.</title>
        <authorList>
            <person name="Durrens P."/>
            <person name="Klopp C."/>
            <person name="Biteau N."/>
            <person name="Fitton-Ouhabi V."/>
            <person name="Dementhon K."/>
            <person name="Accoceberry I."/>
            <person name="Sherman D.J."/>
            <person name="Noel T."/>
        </authorList>
    </citation>
    <scope>NUCLEOTIDE SEQUENCE [LARGE SCALE GENOMIC DNA]</scope>
    <source>
        <strain evidence="10 11">CBS 6936</strain>
    </source>
</reference>
<accession>A0AA91SZZ2</accession>
<keyword evidence="4 8" id="KW-0805">Transcription regulation</keyword>
<keyword evidence="6 8" id="KW-0539">Nucleus</keyword>
<dbReference type="GO" id="GO:0070847">
    <property type="term" value="C:core mediator complex"/>
    <property type="evidence" value="ECO:0007669"/>
    <property type="project" value="TreeGrafter"/>
</dbReference>
<dbReference type="GO" id="GO:0006357">
    <property type="term" value="P:regulation of transcription by RNA polymerase II"/>
    <property type="evidence" value="ECO:0007669"/>
    <property type="project" value="InterPro"/>
</dbReference>
<comment type="similarity">
    <text evidence="2 8">Belongs to the Mediator complex subunit 17 family.</text>
</comment>